<dbReference type="PANTHER" id="PTHR30408">
    <property type="entry name" value="TYPE-1 RESTRICTION ENZYME ECOKI SPECIFICITY PROTEIN"/>
    <property type="match status" value="1"/>
</dbReference>
<name>A0A6I3KTN9_9NOCA</name>
<sequence length="411" mass="44864">MTTVPLKYVASINAGQSPPSADVRDLGSGQPFLQGNAEFGHEVPAPRFECDSAPKVAHQGDVLLSVRAPVGALNLADRLYGIGRGLNAIRAAGCDRRFLWWWMHGQREFLDSISVGSTYKAVTAEDVANLEFPIVALEEQRRIADFLDAETSRIDRLVGLRKRQLSLLRERFSTALRDLIGGVGRNAANGTVIDWLGPIDQTWSTSSIGRLSRTYMGTTFPHAYQGNSCGDYPVIKVSDFRLANDWLRLGNAENWVSKEVAGKLGARIVPAGSVLYARVGAALLLNRRVVTTCESIVDDNVRAIHFRSGCATYWANLLTLLDLGELANPGPVPSVSESQVATVRVPIPSDTEQMEIGHQIDSYRRSFSSLESVIDKQLRLLGERRQSLITAAVTGQFDVTTASGRNLTQGV</sequence>
<dbReference type="SUPFAM" id="SSF116734">
    <property type="entry name" value="DNA methylase specificity domain"/>
    <property type="match status" value="2"/>
</dbReference>
<reference evidence="5 6" key="1">
    <citation type="submission" date="2019-11" db="EMBL/GenBank/DDBJ databases">
        <title>Nocardia sp. nov. CT2-14 isolated from soil.</title>
        <authorList>
            <person name="Kanchanasin P."/>
            <person name="Tanasupawat S."/>
            <person name="Yuki M."/>
            <person name="Kudo T."/>
        </authorList>
    </citation>
    <scope>NUCLEOTIDE SEQUENCE [LARGE SCALE GENOMIC DNA]</scope>
    <source>
        <strain evidence="5 6">CT2-14</strain>
    </source>
</reference>
<dbReference type="RefSeq" id="WP_154788559.1">
    <property type="nucleotide sequence ID" value="NZ_WMBB01000006.1"/>
</dbReference>
<organism evidence="5 6">
    <name type="scientific">Nocardia aurantiaca</name>
    <dbReference type="NCBI Taxonomy" id="2675850"/>
    <lineage>
        <taxon>Bacteria</taxon>
        <taxon>Bacillati</taxon>
        <taxon>Actinomycetota</taxon>
        <taxon>Actinomycetes</taxon>
        <taxon>Mycobacteriales</taxon>
        <taxon>Nocardiaceae</taxon>
        <taxon>Nocardia</taxon>
    </lineage>
</organism>
<dbReference type="PANTHER" id="PTHR30408:SF12">
    <property type="entry name" value="TYPE I RESTRICTION ENZYME MJAVIII SPECIFICITY SUBUNIT"/>
    <property type="match status" value="1"/>
</dbReference>
<evidence type="ECO:0000313" key="5">
    <source>
        <dbReference type="EMBL" id="MTE14163.1"/>
    </source>
</evidence>
<protein>
    <recommendedName>
        <fullName evidence="4">Type I restriction modification DNA specificity domain-containing protein</fullName>
    </recommendedName>
</protein>
<evidence type="ECO:0000256" key="2">
    <source>
        <dbReference type="ARBA" id="ARBA00022747"/>
    </source>
</evidence>
<dbReference type="AlphaFoldDB" id="A0A6I3KTN9"/>
<dbReference type="Gene3D" id="3.90.220.20">
    <property type="entry name" value="DNA methylase specificity domains"/>
    <property type="match status" value="2"/>
</dbReference>
<keyword evidence="6" id="KW-1185">Reference proteome</keyword>
<keyword evidence="2" id="KW-0680">Restriction system</keyword>
<evidence type="ECO:0000256" key="3">
    <source>
        <dbReference type="ARBA" id="ARBA00023125"/>
    </source>
</evidence>
<dbReference type="InterPro" id="IPR000055">
    <property type="entry name" value="Restrct_endonuc_typeI_TRD"/>
</dbReference>
<dbReference type="InterPro" id="IPR044946">
    <property type="entry name" value="Restrct_endonuc_typeI_TRD_sf"/>
</dbReference>
<dbReference type="GO" id="GO:0009307">
    <property type="term" value="P:DNA restriction-modification system"/>
    <property type="evidence" value="ECO:0007669"/>
    <property type="project" value="UniProtKB-KW"/>
</dbReference>
<accession>A0A6I3KTN9</accession>
<dbReference type="Proteomes" id="UP000432464">
    <property type="component" value="Unassembled WGS sequence"/>
</dbReference>
<evidence type="ECO:0000313" key="6">
    <source>
        <dbReference type="Proteomes" id="UP000432464"/>
    </source>
</evidence>
<dbReference type="GO" id="GO:0003677">
    <property type="term" value="F:DNA binding"/>
    <property type="evidence" value="ECO:0007669"/>
    <property type="project" value="UniProtKB-KW"/>
</dbReference>
<gene>
    <name evidence="5" type="ORF">GLP40_15500</name>
</gene>
<keyword evidence="3" id="KW-0238">DNA-binding</keyword>
<proteinExistence type="inferred from homology"/>
<dbReference type="InterPro" id="IPR052021">
    <property type="entry name" value="Type-I_RS_S_subunit"/>
</dbReference>
<comment type="caution">
    <text evidence="5">The sequence shown here is derived from an EMBL/GenBank/DDBJ whole genome shotgun (WGS) entry which is preliminary data.</text>
</comment>
<evidence type="ECO:0000259" key="4">
    <source>
        <dbReference type="Pfam" id="PF01420"/>
    </source>
</evidence>
<feature type="domain" description="Type I restriction modification DNA specificity" evidence="4">
    <location>
        <begin position="56"/>
        <end position="151"/>
    </location>
</feature>
<evidence type="ECO:0000256" key="1">
    <source>
        <dbReference type="ARBA" id="ARBA00010923"/>
    </source>
</evidence>
<comment type="similarity">
    <text evidence="1">Belongs to the type-I restriction system S methylase family.</text>
</comment>
<dbReference type="EMBL" id="WMBB01000006">
    <property type="protein sequence ID" value="MTE14163.1"/>
    <property type="molecule type" value="Genomic_DNA"/>
</dbReference>
<dbReference type="Pfam" id="PF01420">
    <property type="entry name" value="Methylase_S"/>
    <property type="match status" value="1"/>
</dbReference>